<protein>
    <submittedName>
        <fullName evidence="3">Uncharacterized protein</fullName>
    </submittedName>
</protein>
<accession>A0A8S9MXJ7</accession>
<reference evidence="3" key="1">
    <citation type="submission" date="2019-12" db="EMBL/GenBank/DDBJ databases">
        <title>Genome sequencing and annotation of Brassica cretica.</title>
        <authorList>
            <person name="Studholme D.J."/>
            <person name="Sarris P."/>
        </authorList>
    </citation>
    <scope>NUCLEOTIDE SEQUENCE</scope>
    <source>
        <strain evidence="3">PFS-109/04</strain>
        <tissue evidence="3">Leaf</tissue>
    </source>
</reference>
<evidence type="ECO:0000313" key="4">
    <source>
        <dbReference type="Proteomes" id="UP000712600"/>
    </source>
</evidence>
<sequence>MSPVSVLFQSTSSEDKVSPSCPLPMDRGVSSDSFPRVCFSSLIGLLSCGAVSTGPEDAIETTLVPSTHSSIVLNSLSSSVEDLSCLAYIYVVVYAYCLRGWIILSFYCSEEV</sequence>
<dbReference type="AlphaFoldDB" id="A0A8S9MXJ7"/>
<feature type="region of interest" description="Disordered" evidence="1">
    <location>
        <begin position="1"/>
        <end position="20"/>
    </location>
</feature>
<evidence type="ECO:0000256" key="2">
    <source>
        <dbReference type="SAM" id="Phobius"/>
    </source>
</evidence>
<gene>
    <name evidence="3" type="ORF">F2Q69_00054894</name>
</gene>
<comment type="caution">
    <text evidence="3">The sequence shown here is derived from an EMBL/GenBank/DDBJ whole genome shotgun (WGS) entry which is preliminary data.</text>
</comment>
<name>A0A8S9MXJ7_BRACR</name>
<keyword evidence="2" id="KW-1133">Transmembrane helix</keyword>
<feature type="transmembrane region" description="Helical" evidence="2">
    <location>
        <begin position="87"/>
        <end position="108"/>
    </location>
</feature>
<dbReference type="EMBL" id="QGKX02002183">
    <property type="protein sequence ID" value="KAF3486132.1"/>
    <property type="molecule type" value="Genomic_DNA"/>
</dbReference>
<dbReference type="Proteomes" id="UP000712600">
    <property type="component" value="Unassembled WGS sequence"/>
</dbReference>
<evidence type="ECO:0000256" key="1">
    <source>
        <dbReference type="SAM" id="MobiDB-lite"/>
    </source>
</evidence>
<evidence type="ECO:0000313" key="3">
    <source>
        <dbReference type="EMBL" id="KAF3486132.1"/>
    </source>
</evidence>
<keyword evidence="2" id="KW-0812">Transmembrane</keyword>
<keyword evidence="2" id="KW-0472">Membrane</keyword>
<organism evidence="3 4">
    <name type="scientific">Brassica cretica</name>
    <name type="common">Mustard</name>
    <dbReference type="NCBI Taxonomy" id="69181"/>
    <lineage>
        <taxon>Eukaryota</taxon>
        <taxon>Viridiplantae</taxon>
        <taxon>Streptophyta</taxon>
        <taxon>Embryophyta</taxon>
        <taxon>Tracheophyta</taxon>
        <taxon>Spermatophyta</taxon>
        <taxon>Magnoliopsida</taxon>
        <taxon>eudicotyledons</taxon>
        <taxon>Gunneridae</taxon>
        <taxon>Pentapetalae</taxon>
        <taxon>rosids</taxon>
        <taxon>malvids</taxon>
        <taxon>Brassicales</taxon>
        <taxon>Brassicaceae</taxon>
        <taxon>Brassiceae</taxon>
        <taxon>Brassica</taxon>
    </lineage>
</organism>
<proteinExistence type="predicted"/>